<evidence type="ECO:0000256" key="1">
    <source>
        <dbReference type="SAM" id="MobiDB-lite"/>
    </source>
</evidence>
<accession>D8RWQ8</accession>
<reference evidence="2 3" key="1">
    <citation type="journal article" date="2011" name="Science">
        <title>The Selaginella genome identifies genetic changes associated with the evolution of vascular plants.</title>
        <authorList>
            <person name="Banks J.A."/>
            <person name="Nishiyama T."/>
            <person name="Hasebe M."/>
            <person name="Bowman J.L."/>
            <person name="Gribskov M."/>
            <person name="dePamphilis C."/>
            <person name="Albert V.A."/>
            <person name="Aono N."/>
            <person name="Aoyama T."/>
            <person name="Ambrose B.A."/>
            <person name="Ashton N.W."/>
            <person name="Axtell M.J."/>
            <person name="Barker E."/>
            <person name="Barker M.S."/>
            <person name="Bennetzen J.L."/>
            <person name="Bonawitz N.D."/>
            <person name="Chapple C."/>
            <person name="Cheng C."/>
            <person name="Correa L.G."/>
            <person name="Dacre M."/>
            <person name="DeBarry J."/>
            <person name="Dreyer I."/>
            <person name="Elias M."/>
            <person name="Engstrom E.M."/>
            <person name="Estelle M."/>
            <person name="Feng L."/>
            <person name="Finet C."/>
            <person name="Floyd S.K."/>
            <person name="Frommer W.B."/>
            <person name="Fujita T."/>
            <person name="Gramzow L."/>
            <person name="Gutensohn M."/>
            <person name="Harholt J."/>
            <person name="Hattori M."/>
            <person name="Heyl A."/>
            <person name="Hirai T."/>
            <person name="Hiwatashi Y."/>
            <person name="Ishikawa M."/>
            <person name="Iwata M."/>
            <person name="Karol K.G."/>
            <person name="Koehler B."/>
            <person name="Kolukisaoglu U."/>
            <person name="Kubo M."/>
            <person name="Kurata T."/>
            <person name="Lalonde S."/>
            <person name="Li K."/>
            <person name="Li Y."/>
            <person name="Litt A."/>
            <person name="Lyons E."/>
            <person name="Manning G."/>
            <person name="Maruyama T."/>
            <person name="Michael T.P."/>
            <person name="Mikami K."/>
            <person name="Miyazaki S."/>
            <person name="Morinaga S."/>
            <person name="Murata T."/>
            <person name="Mueller-Roeber B."/>
            <person name="Nelson D.R."/>
            <person name="Obara M."/>
            <person name="Oguri Y."/>
            <person name="Olmstead R.G."/>
            <person name="Onodera N."/>
            <person name="Petersen B.L."/>
            <person name="Pils B."/>
            <person name="Prigge M."/>
            <person name="Rensing S.A."/>
            <person name="Riano-Pachon D.M."/>
            <person name="Roberts A.W."/>
            <person name="Sato Y."/>
            <person name="Scheller H.V."/>
            <person name="Schulz B."/>
            <person name="Schulz C."/>
            <person name="Shakirov E.V."/>
            <person name="Shibagaki N."/>
            <person name="Shinohara N."/>
            <person name="Shippen D.E."/>
            <person name="Soerensen I."/>
            <person name="Sotooka R."/>
            <person name="Sugimoto N."/>
            <person name="Sugita M."/>
            <person name="Sumikawa N."/>
            <person name="Tanurdzic M."/>
            <person name="Theissen G."/>
            <person name="Ulvskov P."/>
            <person name="Wakazuki S."/>
            <person name="Weng J.K."/>
            <person name="Willats W.W."/>
            <person name="Wipf D."/>
            <person name="Wolf P.G."/>
            <person name="Yang L."/>
            <person name="Zimmer A.D."/>
            <person name="Zhu Q."/>
            <person name="Mitros T."/>
            <person name="Hellsten U."/>
            <person name="Loque D."/>
            <person name="Otillar R."/>
            <person name="Salamov A."/>
            <person name="Schmutz J."/>
            <person name="Shapiro H."/>
            <person name="Lindquist E."/>
            <person name="Lucas S."/>
            <person name="Rokhsar D."/>
            <person name="Grigoriev I.V."/>
        </authorList>
    </citation>
    <scope>NUCLEOTIDE SEQUENCE [LARGE SCALE GENOMIC DNA]</scope>
</reference>
<keyword evidence="3" id="KW-1185">Reference proteome</keyword>
<organism evidence="3">
    <name type="scientific">Selaginella moellendorffii</name>
    <name type="common">Spikemoss</name>
    <dbReference type="NCBI Taxonomy" id="88036"/>
    <lineage>
        <taxon>Eukaryota</taxon>
        <taxon>Viridiplantae</taxon>
        <taxon>Streptophyta</taxon>
        <taxon>Embryophyta</taxon>
        <taxon>Tracheophyta</taxon>
        <taxon>Lycopodiopsida</taxon>
        <taxon>Selaginellales</taxon>
        <taxon>Selaginellaceae</taxon>
        <taxon>Selaginella</taxon>
    </lineage>
</organism>
<dbReference type="HOGENOM" id="CLU_1430277_0_0_1"/>
<name>D8RWQ8_SELML</name>
<sequence>MMPMPSPSFPSHFVPVDVNGKLVYKRAEDLKVGESLWESSQITEISKVEKLGLYNPLTPSGSIMIVFFPCPRVMLRWNNGRRIPSDESDHNAAAGTTGNKEPSIKNARERAIDERSKGIADEMFRFNRIGTGFSIAALEIEVPRCTAHRSCYVQELALEKLSTLLLVLPDAKDYITLPLLQSLMHVAVTC</sequence>
<feature type="region of interest" description="Disordered" evidence="1">
    <location>
        <begin position="85"/>
        <end position="105"/>
    </location>
</feature>
<dbReference type="KEGG" id="smo:SELMODRAFT_415625"/>
<protein>
    <submittedName>
        <fullName evidence="2">Uncharacterized protein</fullName>
    </submittedName>
</protein>
<dbReference type="Proteomes" id="UP000001514">
    <property type="component" value="Unassembled WGS sequence"/>
</dbReference>
<evidence type="ECO:0000313" key="2">
    <source>
        <dbReference type="EMBL" id="EFJ23131.1"/>
    </source>
</evidence>
<dbReference type="InParanoid" id="D8RWQ8"/>
<dbReference type="Gramene" id="EFJ23131">
    <property type="protein sequence ID" value="EFJ23131"/>
    <property type="gene ID" value="SELMODRAFT_415625"/>
</dbReference>
<proteinExistence type="predicted"/>
<dbReference type="EMBL" id="GL377593">
    <property type="protein sequence ID" value="EFJ23131.1"/>
    <property type="molecule type" value="Genomic_DNA"/>
</dbReference>
<dbReference type="AlphaFoldDB" id="D8RWQ8"/>
<gene>
    <name evidence="2" type="ORF">SELMODRAFT_415625</name>
</gene>
<evidence type="ECO:0000313" key="3">
    <source>
        <dbReference type="Proteomes" id="UP000001514"/>
    </source>
</evidence>